<feature type="region of interest" description="Disordered" evidence="1">
    <location>
        <begin position="1"/>
        <end position="25"/>
    </location>
</feature>
<accession>A0A0G4I0W7</accession>
<protein>
    <submittedName>
        <fullName evidence="2">Uncharacterized protein</fullName>
    </submittedName>
</protein>
<feature type="region of interest" description="Disordered" evidence="1">
    <location>
        <begin position="173"/>
        <end position="192"/>
    </location>
</feature>
<feature type="compositionally biased region" description="Acidic residues" evidence="1">
    <location>
        <begin position="81"/>
        <end position="92"/>
    </location>
</feature>
<organism evidence="2">
    <name type="scientific">Chromera velia CCMP2878</name>
    <dbReference type="NCBI Taxonomy" id="1169474"/>
    <lineage>
        <taxon>Eukaryota</taxon>
        <taxon>Sar</taxon>
        <taxon>Alveolata</taxon>
        <taxon>Colpodellida</taxon>
        <taxon>Chromeraceae</taxon>
        <taxon>Chromera</taxon>
    </lineage>
</organism>
<proteinExistence type="predicted"/>
<evidence type="ECO:0000256" key="1">
    <source>
        <dbReference type="SAM" id="MobiDB-lite"/>
    </source>
</evidence>
<feature type="compositionally biased region" description="Basic residues" evidence="1">
    <location>
        <begin position="11"/>
        <end position="23"/>
    </location>
</feature>
<sequence length="205" mass="22206">MQELVTSSGVLHHRSSSRLKTSRRPLVGVDDKLKWSLSSARKTRATFLEFVRHGSEEEKEEGEGEEDEDAGADDAGSAVESDGESGEGDSLEEGWVKDAAEGEEEVEEVRPQPASRKRKKPLNSLTQYPHPVSRPEGAAEQEAPPPLPDIPVGECFLNGEAEGEREIIVEIEDDEEEGKGSLGGASEQSEGVLQMIEALKNADQA</sequence>
<name>A0A0G4I0W7_9ALVE</name>
<gene>
    <name evidence="2" type="ORF">Cvel_10012</name>
</gene>
<dbReference type="VEuPathDB" id="CryptoDB:Cvel_10012"/>
<feature type="compositionally biased region" description="Acidic residues" evidence="1">
    <location>
        <begin position="57"/>
        <end position="72"/>
    </location>
</feature>
<evidence type="ECO:0000313" key="2">
    <source>
        <dbReference type="EMBL" id="CEM50460.1"/>
    </source>
</evidence>
<reference evidence="2" key="1">
    <citation type="submission" date="2014-11" db="EMBL/GenBank/DDBJ databases">
        <authorList>
            <person name="Otto D Thomas"/>
            <person name="Naeem Raeece"/>
        </authorList>
    </citation>
    <scope>NUCLEOTIDE SEQUENCE</scope>
</reference>
<feature type="region of interest" description="Disordered" evidence="1">
    <location>
        <begin position="49"/>
        <end position="155"/>
    </location>
</feature>
<dbReference type="EMBL" id="CDMZ01004666">
    <property type="protein sequence ID" value="CEM50460.1"/>
    <property type="molecule type" value="Genomic_DNA"/>
</dbReference>
<dbReference type="AlphaFoldDB" id="A0A0G4I0W7"/>